<evidence type="ECO:0000256" key="1">
    <source>
        <dbReference type="ARBA" id="ARBA00010646"/>
    </source>
</evidence>
<organism evidence="2 3">
    <name type="scientific">Streptococcus thermophilus M17PTZA496</name>
    <dbReference type="NCBI Taxonomy" id="1433289"/>
    <lineage>
        <taxon>Bacteria</taxon>
        <taxon>Bacillati</taxon>
        <taxon>Bacillota</taxon>
        <taxon>Bacilli</taxon>
        <taxon>Lactobacillales</taxon>
        <taxon>Streptococcaceae</taxon>
        <taxon>Streptococcus</taxon>
    </lineage>
</organism>
<reference evidence="3" key="1">
    <citation type="submission" date="2013-12" db="EMBL/GenBank/DDBJ databases">
        <title>Genome sequences of Streptococcus thermophilus strains MTH17CL396 and M17PTZA496 isolated from Fontina cheese in Valle d'Aosta region (Italy).</title>
        <authorList>
            <person name="Treu L."/>
            <person name="Giacomini A."/>
            <person name="Corich V."/>
            <person name="Vendramin V."/>
            <person name="Bovo B."/>
        </authorList>
    </citation>
    <scope>NUCLEOTIDE SEQUENCE [LARGE SCALE GENOMIC DNA]</scope>
    <source>
        <strain evidence="3">M17PTZA496</strain>
    </source>
</reference>
<evidence type="ECO:0000313" key="2">
    <source>
        <dbReference type="EMBL" id="ETW89564.1"/>
    </source>
</evidence>
<dbReference type="PANTHER" id="PTHR34135">
    <property type="entry name" value="LYSOZYME"/>
    <property type="match status" value="1"/>
</dbReference>
<dbReference type="Gene3D" id="3.20.20.80">
    <property type="entry name" value="Glycosidases"/>
    <property type="match status" value="1"/>
</dbReference>
<dbReference type="PATRIC" id="fig|1433289.7.peg.1216"/>
<dbReference type="InterPro" id="IPR017853">
    <property type="entry name" value="GH"/>
</dbReference>
<proteinExistence type="inferred from homology"/>
<comment type="similarity">
    <text evidence="1">Belongs to the glycosyl hydrolase 25 family.</text>
</comment>
<name>A0A0E2Q2P2_STRTR</name>
<evidence type="ECO:0000313" key="3">
    <source>
        <dbReference type="Proteomes" id="UP000024559"/>
    </source>
</evidence>
<gene>
    <name evidence="2" type="ORF">X841_05935</name>
</gene>
<dbReference type="GO" id="GO:0003796">
    <property type="term" value="F:lysozyme activity"/>
    <property type="evidence" value="ECO:0007669"/>
    <property type="project" value="InterPro"/>
</dbReference>
<protein>
    <recommendedName>
        <fullName evidence="4">Lysozyme</fullName>
    </recommendedName>
</protein>
<dbReference type="InterPro" id="IPR002053">
    <property type="entry name" value="Glyco_hydro_25"/>
</dbReference>
<dbReference type="GO" id="GO:0009253">
    <property type="term" value="P:peptidoglycan catabolic process"/>
    <property type="evidence" value="ECO:0007669"/>
    <property type="project" value="InterPro"/>
</dbReference>
<dbReference type="PANTHER" id="PTHR34135:SF2">
    <property type="entry name" value="LYSOZYME"/>
    <property type="match status" value="1"/>
</dbReference>
<accession>A0A0E2Q2P2</accession>
<dbReference type="SUPFAM" id="SSF51445">
    <property type="entry name" value="(Trans)glycosidases"/>
    <property type="match status" value="1"/>
</dbReference>
<dbReference type="AlphaFoldDB" id="A0A0E2Q2P2"/>
<dbReference type="GO" id="GO:0016998">
    <property type="term" value="P:cell wall macromolecule catabolic process"/>
    <property type="evidence" value="ECO:0007669"/>
    <property type="project" value="InterPro"/>
</dbReference>
<dbReference type="GO" id="GO:0016052">
    <property type="term" value="P:carbohydrate catabolic process"/>
    <property type="evidence" value="ECO:0007669"/>
    <property type="project" value="TreeGrafter"/>
</dbReference>
<dbReference type="Proteomes" id="UP000024559">
    <property type="component" value="Chromosome"/>
</dbReference>
<dbReference type="HOGENOM" id="CLU_1926460_0_0_9"/>
<sequence>MQQKTFIDVSSHNGEISVDDYRALARQGVGGVVVKLTEDTWYNNPKAPSQVRNAQIAGLQVSTYHFSRYTTEEEARAEARFYIQAAQKLNLPKSTVMVNDFEDSKMLYNINRNTQAWVNEMRKHGYNNLMF</sequence>
<comment type="caution">
    <text evidence="2">The sequence shown here is derived from an EMBL/GenBank/DDBJ whole genome shotgun (WGS) entry which is preliminary data.</text>
</comment>
<dbReference type="EMBL" id="AZJT01000046">
    <property type="protein sequence ID" value="ETW89564.1"/>
    <property type="molecule type" value="Genomic_DNA"/>
</dbReference>
<dbReference type="Pfam" id="PF01183">
    <property type="entry name" value="Glyco_hydro_25"/>
    <property type="match status" value="1"/>
</dbReference>
<dbReference type="PROSITE" id="PS51904">
    <property type="entry name" value="GLYCOSYL_HYDROL_F25_2"/>
    <property type="match status" value="1"/>
</dbReference>
<evidence type="ECO:0008006" key="4">
    <source>
        <dbReference type="Google" id="ProtNLM"/>
    </source>
</evidence>